<dbReference type="SUPFAM" id="SSF54427">
    <property type="entry name" value="NTF2-like"/>
    <property type="match status" value="1"/>
</dbReference>
<dbReference type="Proteomes" id="UP000541969">
    <property type="component" value="Unassembled WGS sequence"/>
</dbReference>
<dbReference type="RefSeq" id="WP_179720665.1">
    <property type="nucleotide sequence ID" value="NZ_JACBZT010000001.1"/>
</dbReference>
<name>A0A853CPW0_9ACTN</name>
<dbReference type="InterPro" id="IPR036388">
    <property type="entry name" value="WH-like_DNA-bd_sf"/>
</dbReference>
<dbReference type="InterPro" id="IPR007627">
    <property type="entry name" value="RNA_pol_sigma70_r2"/>
</dbReference>
<keyword evidence="3" id="KW-0805">Transcription regulation</keyword>
<sequence length="296" mass="31899">MDDRDWLAERFEENRARLRTVAYRMLGSLAEAEDAVQEGWLRLSRSDTSAVENLSGWLTTVVGRVCLTMLQARRSRREDPLDAHVPDPLVSLDERLDPEHEAVLADSVGLALLVVLETLDPPERLAFVLHDMFDVPFPEIAAIVGRSEGAARQLASRARRKVKGAAPVPDEDPVRQRVVVDAFLAAARAGDFDALVAVLDPDVVLRADSGALPARPSRVIRGAASVAEQAVVFARPDRAVGPALVNGAAGLVARTASGRPVAVMGFTVAGGRIVEIDVLADPARVSHVVLHETEDR</sequence>
<dbReference type="Gene3D" id="1.10.10.10">
    <property type="entry name" value="Winged helix-like DNA-binding domain superfamily/Winged helix DNA-binding domain"/>
    <property type="match status" value="1"/>
</dbReference>
<feature type="domain" description="RNA polymerase sigma-70 region 2" evidence="6">
    <location>
        <begin position="11"/>
        <end position="74"/>
    </location>
</feature>
<comment type="similarity">
    <text evidence="1">Belongs to the sigma-70 factor family. ECF subfamily.</text>
</comment>
<evidence type="ECO:0000256" key="1">
    <source>
        <dbReference type="ARBA" id="ARBA00010641"/>
    </source>
</evidence>
<reference evidence="8 9" key="1">
    <citation type="submission" date="2020-07" db="EMBL/GenBank/DDBJ databases">
        <title>Sequencing the genomes of 1000 actinobacteria strains.</title>
        <authorList>
            <person name="Klenk H.-P."/>
        </authorList>
    </citation>
    <scope>NUCLEOTIDE SEQUENCE [LARGE SCALE GENOMIC DNA]</scope>
    <source>
        <strain evidence="8 9">DSM 104001</strain>
    </source>
</reference>
<dbReference type="EMBL" id="JACBZT010000001">
    <property type="protein sequence ID" value="NYJ08238.1"/>
    <property type="molecule type" value="Genomic_DNA"/>
</dbReference>
<dbReference type="GO" id="GO:0006352">
    <property type="term" value="P:DNA-templated transcription initiation"/>
    <property type="evidence" value="ECO:0007669"/>
    <property type="project" value="InterPro"/>
</dbReference>
<dbReference type="SUPFAM" id="SSF88946">
    <property type="entry name" value="Sigma2 domain of RNA polymerase sigma factors"/>
    <property type="match status" value="1"/>
</dbReference>
<gene>
    <name evidence="8" type="ORF">GGQ55_004516</name>
</gene>
<comment type="subunit">
    <text evidence="2">Interacts transiently with the RNA polymerase catalytic core formed by RpoA, RpoB, RpoC and RpoZ (2 alpha, 1 beta, 1 beta' and 1 omega subunit) to form the RNA polymerase holoenzyme that can initiate transcription.</text>
</comment>
<dbReference type="GO" id="GO:0016987">
    <property type="term" value="F:sigma factor activity"/>
    <property type="evidence" value="ECO:0007669"/>
    <property type="project" value="UniProtKB-KW"/>
</dbReference>
<accession>A0A853CPW0</accession>
<keyword evidence="4" id="KW-0731">Sigma factor</keyword>
<organism evidence="8 9">
    <name type="scientific">Petropleomorpha daqingensis</name>
    <dbReference type="NCBI Taxonomy" id="2026353"/>
    <lineage>
        <taxon>Bacteria</taxon>
        <taxon>Bacillati</taxon>
        <taxon>Actinomycetota</taxon>
        <taxon>Actinomycetes</taxon>
        <taxon>Geodermatophilales</taxon>
        <taxon>Geodermatophilaceae</taxon>
        <taxon>Petropleomorpha</taxon>
    </lineage>
</organism>
<dbReference type="Gene3D" id="3.10.450.50">
    <property type="match status" value="1"/>
</dbReference>
<evidence type="ECO:0000259" key="6">
    <source>
        <dbReference type="Pfam" id="PF04542"/>
    </source>
</evidence>
<evidence type="ECO:0000256" key="4">
    <source>
        <dbReference type="ARBA" id="ARBA00023082"/>
    </source>
</evidence>
<evidence type="ECO:0000313" key="9">
    <source>
        <dbReference type="Proteomes" id="UP000541969"/>
    </source>
</evidence>
<dbReference type="Gene3D" id="1.10.1740.10">
    <property type="match status" value="1"/>
</dbReference>
<dbReference type="AlphaFoldDB" id="A0A853CPW0"/>
<dbReference type="InterPro" id="IPR014284">
    <property type="entry name" value="RNA_pol_sigma-70_dom"/>
</dbReference>
<proteinExistence type="inferred from homology"/>
<evidence type="ECO:0000256" key="3">
    <source>
        <dbReference type="ARBA" id="ARBA00023015"/>
    </source>
</evidence>
<evidence type="ECO:0000259" key="7">
    <source>
        <dbReference type="Pfam" id="PF08281"/>
    </source>
</evidence>
<keyword evidence="9" id="KW-1185">Reference proteome</keyword>
<evidence type="ECO:0000256" key="2">
    <source>
        <dbReference type="ARBA" id="ARBA00011344"/>
    </source>
</evidence>
<evidence type="ECO:0000256" key="5">
    <source>
        <dbReference type="ARBA" id="ARBA00023163"/>
    </source>
</evidence>
<dbReference type="InterPro" id="IPR032710">
    <property type="entry name" value="NTF2-like_dom_sf"/>
</dbReference>
<evidence type="ECO:0000313" key="8">
    <source>
        <dbReference type="EMBL" id="NYJ08238.1"/>
    </source>
</evidence>
<comment type="caution">
    <text evidence="8">The sequence shown here is derived from an EMBL/GenBank/DDBJ whole genome shotgun (WGS) entry which is preliminary data.</text>
</comment>
<dbReference type="PANTHER" id="PTHR30173:SF43">
    <property type="entry name" value="ECF RNA POLYMERASE SIGMA FACTOR SIGI-RELATED"/>
    <property type="match status" value="1"/>
</dbReference>
<protein>
    <submittedName>
        <fullName evidence="8">RNA polymerase sigma-70 factor (ECF subfamily)</fullName>
    </submittedName>
</protein>
<dbReference type="SUPFAM" id="SSF88659">
    <property type="entry name" value="Sigma3 and sigma4 domains of RNA polymerase sigma factors"/>
    <property type="match status" value="1"/>
</dbReference>
<keyword evidence="5" id="KW-0804">Transcription</keyword>
<dbReference type="InterPro" id="IPR013324">
    <property type="entry name" value="RNA_pol_sigma_r3/r4-like"/>
</dbReference>
<dbReference type="InterPro" id="IPR052704">
    <property type="entry name" value="ECF_Sigma-70_Domain"/>
</dbReference>
<dbReference type="NCBIfam" id="TIGR02937">
    <property type="entry name" value="sigma70-ECF"/>
    <property type="match status" value="1"/>
</dbReference>
<dbReference type="InterPro" id="IPR013249">
    <property type="entry name" value="RNA_pol_sigma70_r4_t2"/>
</dbReference>
<dbReference type="Pfam" id="PF08281">
    <property type="entry name" value="Sigma70_r4_2"/>
    <property type="match status" value="1"/>
</dbReference>
<dbReference type="Pfam" id="PF04542">
    <property type="entry name" value="Sigma70_r2"/>
    <property type="match status" value="1"/>
</dbReference>
<dbReference type="PANTHER" id="PTHR30173">
    <property type="entry name" value="SIGMA 19 FACTOR"/>
    <property type="match status" value="1"/>
</dbReference>
<feature type="domain" description="RNA polymerase sigma factor 70 region 4 type 2" evidence="7">
    <location>
        <begin position="111"/>
        <end position="161"/>
    </location>
</feature>
<dbReference type="InterPro" id="IPR013325">
    <property type="entry name" value="RNA_pol_sigma_r2"/>
</dbReference>
<dbReference type="GO" id="GO:0003677">
    <property type="term" value="F:DNA binding"/>
    <property type="evidence" value="ECO:0007669"/>
    <property type="project" value="InterPro"/>
</dbReference>